<evidence type="ECO:0000313" key="2">
    <source>
        <dbReference type="EMBL" id="AUR80995.1"/>
    </source>
</evidence>
<keyword evidence="3" id="KW-1185">Reference proteome</keyword>
<gene>
    <name evidence="2" type="ORF">Aphrodite1_0131</name>
</gene>
<dbReference type="Proteomes" id="UP000240536">
    <property type="component" value="Segment"/>
</dbReference>
<protein>
    <submittedName>
        <fullName evidence="2">Uncharacterized protein</fullName>
    </submittedName>
</protein>
<dbReference type="EMBL" id="MG720308">
    <property type="protein sequence ID" value="AUR80995.1"/>
    <property type="molecule type" value="Genomic_DNA"/>
</dbReference>
<organism evidence="2 3">
    <name type="scientific">Vibrio phage Aphrodite1</name>
    <dbReference type="NCBI Taxonomy" id="2070057"/>
    <lineage>
        <taxon>Viruses</taxon>
        <taxon>Duplodnaviria</taxon>
        <taxon>Heunggongvirae</taxon>
        <taxon>Uroviricota</taxon>
        <taxon>Caudoviricetes</taxon>
        <taxon>Chimalliviridae</taxon>
        <taxon>Gorgonvirinae</taxon>
        <taxon>Aphroditevirus</taxon>
        <taxon>Aphroditevirus aphrodite1</taxon>
    </lineage>
</organism>
<sequence length="295" mass="33877">MQEQEPNMIEDITEDTVIEEIEIASNEDLRYLDRVRVVDEKHRASLNESFGWIGDLKLVKVDDQYALKDPAGGYVISDTTIHEKAFVNRWLDQFALGFVGPTNYFDARAWGELTHGHQRGVVIVDDKGEAIFVIPPLSRIQLNETEQYVLDLAHKNFTNASSAEQTGDAHRAKEIVRQTSELIKTHISDETITVTHLIPEWFYTKYGVVPYIKRSMIYCRDMYGLNPEIKEDWEMAKSVFTNIHNKTALTQEQLIFMEILTEGEFTPPDYVPVNEPSEISPESPSNSEDFDPFEN</sequence>
<reference evidence="3" key="1">
    <citation type="submission" date="2017-12" db="EMBL/GenBank/DDBJ databases">
        <title>Phage resistance in Vibrio sp. unravels a complex metabolic adaptation strategy.</title>
        <authorList>
            <person name="Skliros D."/>
            <person name="Kalatzis P.G."/>
            <person name="Katharios P."/>
            <person name="Flemetakis E."/>
        </authorList>
    </citation>
    <scope>NUCLEOTIDE SEQUENCE [LARGE SCALE GENOMIC DNA]</scope>
</reference>
<dbReference type="OrthoDB" id="9782at10239"/>
<name>A0A2I7QHX0_9CAUD</name>
<accession>A0A2I7QHX0</accession>
<proteinExistence type="predicted"/>
<feature type="compositionally biased region" description="Low complexity" evidence="1">
    <location>
        <begin position="271"/>
        <end position="287"/>
    </location>
</feature>
<feature type="region of interest" description="Disordered" evidence="1">
    <location>
        <begin position="267"/>
        <end position="295"/>
    </location>
</feature>
<evidence type="ECO:0000256" key="1">
    <source>
        <dbReference type="SAM" id="MobiDB-lite"/>
    </source>
</evidence>
<evidence type="ECO:0000313" key="3">
    <source>
        <dbReference type="Proteomes" id="UP000240536"/>
    </source>
</evidence>